<dbReference type="STRING" id="56110.Oscil6304_0090"/>
<sequence>MLTLFIWEKSDASEGIEYNLGMIQNWALTVCFAYSPLSNMTGEADLGPHP</sequence>
<proteinExistence type="predicted"/>
<dbReference type="KEGG" id="oac:Oscil6304_0090"/>
<dbReference type="AlphaFoldDB" id="K9TBR6"/>
<name>K9TBR6_9CYAN</name>
<evidence type="ECO:0000313" key="2">
    <source>
        <dbReference type="Proteomes" id="UP000010367"/>
    </source>
</evidence>
<dbReference type="EMBL" id="CP003607">
    <property type="protein sequence ID" value="AFY79848.1"/>
    <property type="molecule type" value="Genomic_DNA"/>
</dbReference>
<accession>K9TBR6</accession>
<organism evidence="1 2">
    <name type="scientific">Oscillatoria acuminata PCC 6304</name>
    <dbReference type="NCBI Taxonomy" id="56110"/>
    <lineage>
        <taxon>Bacteria</taxon>
        <taxon>Bacillati</taxon>
        <taxon>Cyanobacteriota</taxon>
        <taxon>Cyanophyceae</taxon>
        <taxon>Oscillatoriophycideae</taxon>
        <taxon>Oscillatoriales</taxon>
        <taxon>Oscillatoriaceae</taxon>
        <taxon>Oscillatoria</taxon>
    </lineage>
</organism>
<gene>
    <name evidence="1" type="ORF">Oscil6304_0090</name>
</gene>
<evidence type="ECO:0000313" key="1">
    <source>
        <dbReference type="EMBL" id="AFY79848.1"/>
    </source>
</evidence>
<dbReference type="HOGENOM" id="CLU_3120571_0_0_3"/>
<keyword evidence="2" id="KW-1185">Reference proteome</keyword>
<reference evidence="1 2" key="1">
    <citation type="submission" date="2012-06" db="EMBL/GenBank/DDBJ databases">
        <title>Finished chromosome of genome of Oscillatoria acuminata PCC 6304.</title>
        <authorList>
            <consortium name="US DOE Joint Genome Institute"/>
            <person name="Gugger M."/>
            <person name="Coursin T."/>
            <person name="Rippka R."/>
            <person name="Tandeau De Marsac N."/>
            <person name="Huntemann M."/>
            <person name="Wei C.-L."/>
            <person name="Han J."/>
            <person name="Detter J.C."/>
            <person name="Han C."/>
            <person name="Tapia R."/>
            <person name="Davenport K."/>
            <person name="Daligault H."/>
            <person name="Erkkila T."/>
            <person name="Gu W."/>
            <person name="Munk A.C.C."/>
            <person name="Teshima H."/>
            <person name="Xu Y."/>
            <person name="Chain P."/>
            <person name="Chen A."/>
            <person name="Krypides N."/>
            <person name="Mavromatis K."/>
            <person name="Markowitz V."/>
            <person name="Szeto E."/>
            <person name="Ivanova N."/>
            <person name="Mikhailova N."/>
            <person name="Ovchinnikova G."/>
            <person name="Pagani I."/>
            <person name="Pati A."/>
            <person name="Goodwin L."/>
            <person name="Peters L."/>
            <person name="Pitluck S."/>
            <person name="Woyke T."/>
            <person name="Kerfeld C."/>
        </authorList>
    </citation>
    <scope>NUCLEOTIDE SEQUENCE [LARGE SCALE GENOMIC DNA]</scope>
    <source>
        <strain evidence="1 2">PCC 6304</strain>
    </source>
</reference>
<dbReference type="Proteomes" id="UP000010367">
    <property type="component" value="Chromosome"/>
</dbReference>
<dbReference type="InParanoid" id="K9TBR6"/>
<protein>
    <submittedName>
        <fullName evidence="1">Uncharacterized protein</fullName>
    </submittedName>
</protein>